<organism evidence="2 3">
    <name type="scientific">Borrelia turcica IST7</name>
    <dbReference type="NCBI Taxonomy" id="1104446"/>
    <lineage>
        <taxon>Bacteria</taxon>
        <taxon>Pseudomonadati</taxon>
        <taxon>Spirochaetota</taxon>
        <taxon>Spirochaetia</taxon>
        <taxon>Spirochaetales</taxon>
        <taxon>Borreliaceae</taxon>
        <taxon>Borrelia</taxon>
    </lineage>
</organism>
<sequence>MRLIFTFLLFFLCIYGVLAQELKLILDSKDGFKFIQESHNISFEKDSRGILGIYLDRHKGVLDFNNIDLRLEIEKDNLLKDTSLNYFVDSNNVKISNSFHNISGNSLIFYSSRNTVKLKPLTKKAFFYSGNVISDFTIQFWLYRTTSVTGEMIVSWNGYKNIKGSWLDQAIRLESEEGTFVWSFNNVFLDEKGEPIKVKIKSDDDFVPKEWHLHTIRYKQKEGLLEYLIDSRPQAIEYITNDRKEGSGYLLNIGNFIDFTLGQYFTGAIENFEIHKSFEEVSNAFFSRNKGYIITEPIKLSKDYSQILSIDFDNTKPKDTEIVYYYRLDNKVFYGTDENGEIKKNLMGDWIHFDPKDGFPNSNVSKYIQLKVEFYPNGNPVDSPALYSMVIAYIPEAAPFPPVITKAVPGSGEIFVEWFPVINSNIMGYYIYIGVSPGNYHGKSGGVLSSPIDVGNKTSFKITGLEDGRLYYISIASYNLDKSVNETSFSKEISVRPMEIFKKYE</sequence>
<dbReference type="SUPFAM" id="SSF49265">
    <property type="entry name" value="Fibronectin type III"/>
    <property type="match status" value="1"/>
</dbReference>
<dbReference type="InterPro" id="IPR036116">
    <property type="entry name" value="FN3_sf"/>
</dbReference>
<protein>
    <recommendedName>
        <fullName evidence="1">Fibronectin type-III domain-containing protein</fullName>
    </recommendedName>
</protein>
<dbReference type="Gene3D" id="2.60.120.200">
    <property type="match status" value="1"/>
</dbReference>
<evidence type="ECO:0000313" key="2">
    <source>
        <dbReference type="EMBL" id="AYE36328.1"/>
    </source>
</evidence>
<accession>A0A386PLV9</accession>
<dbReference type="SUPFAM" id="SSF49899">
    <property type="entry name" value="Concanavalin A-like lectins/glucanases"/>
    <property type="match status" value="1"/>
</dbReference>
<dbReference type="InterPro" id="IPR003961">
    <property type="entry name" value="FN3_dom"/>
</dbReference>
<name>A0A386PLV9_9SPIR</name>
<dbReference type="CDD" id="cd00063">
    <property type="entry name" value="FN3"/>
    <property type="match status" value="1"/>
</dbReference>
<dbReference type="Gene3D" id="2.60.40.10">
    <property type="entry name" value="Immunoglobulins"/>
    <property type="match status" value="1"/>
</dbReference>
<reference evidence="2 3" key="1">
    <citation type="journal article" date="2018" name="Infect. Genet. Evol.">
        <title>Genome-wide analysis of Borrelia turcica and 'Candidatus Borrelia tachyglossi' shows relapsing fever-like genomes with unique genomic links to Lyme disease Borrelia.</title>
        <authorList>
            <person name="Gofton A.W."/>
            <person name="Margos G."/>
            <person name="Fingerle V."/>
            <person name="Hepner S."/>
            <person name="Loh S.M."/>
            <person name="Ryan U."/>
            <person name="Irwin P."/>
            <person name="Oskam C.L."/>
        </authorList>
    </citation>
    <scope>NUCLEOTIDE SEQUENCE [LARGE SCALE GENOMIC DNA]</scope>
    <source>
        <strain evidence="2 3">IST7</strain>
    </source>
</reference>
<dbReference type="PROSITE" id="PS50853">
    <property type="entry name" value="FN3"/>
    <property type="match status" value="1"/>
</dbReference>
<dbReference type="RefSeq" id="WP_120104251.1">
    <property type="nucleotide sequence ID" value="NZ_CP028884.1"/>
</dbReference>
<dbReference type="InterPro" id="IPR013320">
    <property type="entry name" value="ConA-like_dom_sf"/>
</dbReference>
<gene>
    <name evidence="2" type="ORF">DB313_02385</name>
</gene>
<dbReference type="KEGG" id="btur:DB313_02385"/>
<dbReference type="InterPro" id="IPR013783">
    <property type="entry name" value="Ig-like_fold"/>
</dbReference>
<dbReference type="EMBL" id="CP028884">
    <property type="protein sequence ID" value="AYE36328.1"/>
    <property type="molecule type" value="Genomic_DNA"/>
</dbReference>
<dbReference type="OrthoDB" id="304972at2"/>
<dbReference type="AlphaFoldDB" id="A0A386PLV9"/>
<proteinExistence type="predicted"/>
<evidence type="ECO:0000259" key="1">
    <source>
        <dbReference type="PROSITE" id="PS50853"/>
    </source>
</evidence>
<dbReference type="Proteomes" id="UP000275571">
    <property type="component" value="Chromosome"/>
</dbReference>
<keyword evidence="3" id="KW-1185">Reference proteome</keyword>
<feature type="domain" description="Fibronectin type-III" evidence="1">
    <location>
        <begin position="398"/>
        <end position="498"/>
    </location>
</feature>
<evidence type="ECO:0000313" key="3">
    <source>
        <dbReference type="Proteomes" id="UP000275571"/>
    </source>
</evidence>